<organism evidence="2 3">
    <name type="scientific">Ileibacterium valens</name>
    <dbReference type="NCBI Taxonomy" id="1862668"/>
    <lineage>
        <taxon>Bacteria</taxon>
        <taxon>Bacillati</taxon>
        <taxon>Bacillota</taxon>
        <taxon>Erysipelotrichia</taxon>
        <taxon>Erysipelotrichales</taxon>
        <taxon>Erysipelotrichaceae</taxon>
        <taxon>Ileibacterium</taxon>
    </lineage>
</organism>
<dbReference type="SUPFAM" id="SSF53850">
    <property type="entry name" value="Periplasmic binding protein-like II"/>
    <property type="match status" value="1"/>
</dbReference>
<proteinExistence type="predicted"/>
<dbReference type="Gene3D" id="3.40.190.10">
    <property type="entry name" value="Periplasmic binding protein-like II"/>
    <property type="match status" value="2"/>
</dbReference>
<keyword evidence="3" id="KW-1185">Reference proteome</keyword>
<dbReference type="OrthoDB" id="9814375at2"/>
<accession>A0A1U7NHA6</accession>
<reference evidence="2 3" key="1">
    <citation type="submission" date="2016-11" db="EMBL/GenBank/DDBJ databases">
        <title>Description of two novel members of the family Erysipelotrichaceae: Ileibacterium lipovorans gen. nov., sp. nov. and Dubosiella newyorkensis, gen. nov., sp. nov.</title>
        <authorList>
            <person name="Cox L.M."/>
            <person name="Sohn J."/>
            <person name="Tyrrell K.L."/>
            <person name="Citron D.M."/>
            <person name="Lawson P.A."/>
            <person name="Patel N.B."/>
            <person name="Iizumi T."/>
            <person name="Perez-Perez G.I."/>
            <person name="Goldstein E.J."/>
            <person name="Blaser M.J."/>
        </authorList>
    </citation>
    <scope>NUCLEOTIDE SEQUENCE [LARGE SCALE GENOMIC DNA]</scope>
    <source>
        <strain evidence="2 3">NYU-BL-A3</strain>
    </source>
</reference>
<dbReference type="Proteomes" id="UP000186341">
    <property type="component" value="Unassembled WGS sequence"/>
</dbReference>
<dbReference type="EMBL" id="MPJW01000093">
    <property type="protein sequence ID" value="OLU40977.1"/>
    <property type="molecule type" value="Genomic_DNA"/>
</dbReference>
<evidence type="ECO:0000256" key="1">
    <source>
        <dbReference type="SAM" id="SignalP"/>
    </source>
</evidence>
<dbReference type="AlphaFoldDB" id="A0A1U7NHA6"/>
<keyword evidence="1" id="KW-0732">Signal</keyword>
<dbReference type="GeneID" id="82202381"/>
<gene>
    <name evidence="2" type="ORF">BO222_04015</name>
</gene>
<comment type="caution">
    <text evidence="2">The sequence shown here is derived from an EMBL/GenBank/DDBJ whole genome shotgun (WGS) entry which is preliminary data.</text>
</comment>
<dbReference type="PROSITE" id="PS51257">
    <property type="entry name" value="PROKAR_LIPOPROTEIN"/>
    <property type="match status" value="1"/>
</dbReference>
<evidence type="ECO:0000313" key="2">
    <source>
        <dbReference type="EMBL" id="OLU40977.1"/>
    </source>
</evidence>
<name>A0A1U7NHA6_9FIRM</name>
<protein>
    <recommendedName>
        <fullName evidence="4">SsuA/THI5-like domain-containing protein</fullName>
    </recommendedName>
</protein>
<feature type="signal peptide" evidence="1">
    <location>
        <begin position="1"/>
        <end position="28"/>
    </location>
</feature>
<feature type="chain" id="PRO_5039024752" description="SsuA/THI5-like domain-containing protein" evidence="1">
    <location>
        <begin position="29"/>
        <end position="316"/>
    </location>
</feature>
<dbReference type="RefSeq" id="WP_075818587.1">
    <property type="nucleotide sequence ID" value="NZ_CAPNHH010000023.1"/>
</dbReference>
<sequence length="316" mass="33916">MSVRHGLRRLLISTAAVLSLAACSSTPAEESGVQQDQTEAKEAVQILAPQGAPALAVAGAENNDEVTITYSNGQDILISELSKKDSEYDLIAAPINLGIKCWNEAGTYELAGVLTWGNLYVVSSDENWNEPGKTLAAFGEGAVPGMVFNNLYPEAECEVVYYPSVAEASQTIQAKKADAALLAQPAAFGAISSSKDSENPLAIQTDLQDVWQAEHGSEEKGYPQAALFVKKGSEEKAEPVINEIQSFLESADDNTVEQAIEKAGVDNLGIPSAQAAIKTWLQQNIHFKSAKDSQTDIETFLELFNMELPADMIFSK</sequence>
<evidence type="ECO:0000313" key="3">
    <source>
        <dbReference type="Proteomes" id="UP000186341"/>
    </source>
</evidence>
<evidence type="ECO:0008006" key="4">
    <source>
        <dbReference type="Google" id="ProtNLM"/>
    </source>
</evidence>